<dbReference type="EMBL" id="CM047944">
    <property type="protein sequence ID" value="KAI9899727.1"/>
    <property type="molecule type" value="Genomic_DNA"/>
</dbReference>
<keyword evidence="2" id="KW-1185">Reference proteome</keyword>
<dbReference type="Proteomes" id="UP001163324">
    <property type="component" value="Chromosome 5"/>
</dbReference>
<organism evidence="1 2">
    <name type="scientific">Trichothecium roseum</name>
    <dbReference type="NCBI Taxonomy" id="47278"/>
    <lineage>
        <taxon>Eukaryota</taxon>
        <taxon>Fungi</taxon>
        <taxon>Dikarya</taxon>
        <taxon>Ascomycota</taxon>
        <taxon>Pezizomycotina</taxon>
        <taxon>Sordariomycetes</taxon>
        <taxon>Hypocreomycetidae</taxon>
        <taxon>Hypocreales</taxon>
        <taxon>Hypocreales incertae sedis</taxon>
        <taxon>Trichothecium</taxon>
    </lineage>
</organism>
<protein>
    <submittedName>
        <fullName evidence="1">Uncharacterized protein</fullName>
    </submittedName>
</protein>
<accession>A0ACC0V1N7</accession>
<reference evidence="1" key="1">
    <citation type="submission" date="2022-10" db="EMBL/GenBank/DDBJ databases">
        <title>Complete Genome of Trichothecium roseum strain YXFP-22015, a Plant Pathogen Isolated from Citrus.</title>
        <authorList>
            <person name="Wang Y."/>
            <person name="Zhu L."/>
        </authorList>
    </citation>
    <scope>NUCLEOTIDE SEQUENCE</scope>
    <source>
        <strain evidence="1">YXFP-22015</strain>
    </source>
</reference>
<gene>
    <name evidence="1" type="ORF">N3K66_006188</name>
</gene>
<comment type="caution">
    <text evidence="1">The sequence shown here is derived from an EMBL/GenBank/DDBJ whole genome shotgun (WGS) entry which is preliminary data.</text>
</comment>
<proteinExistence type="predicted"/>
<sequence length="358" mass="39027">MPATTHPEFNANTEAIDVAKAFPDGIRGKTIIVTGVNQGGIGYSTAQAFASQKPRLLIVTGRSLSKLQISIDALKKDSPDVEYRPWVVDLSGQKSVRAAAAELLAWSDVPKVDLMVNSAGVMGIQERTLTEDGIEAHFATNHIGHWLLTNLILPKLVRAAQGKPKGTVRVVNVSSRSPTVSVMRWSDMNFDKVNRELPEAEQPPYAFIKGWGYKDPENMSYIPIEGYSQSKVANVLFSIGATKRWYERHGILVLALHPGIISTELGRNFPQETLDSIKGMADSGVFTYKTLGAGASTSLVAALDPKLGPGETRDGKENYGAFLDNCQISVEARDLAVSSAEAEKLWKVSEELVKQKFE</sequence>
<name>A0ACC0V1N7_9HYPO</name>
<evidence type="ECO:0000313" key="1">
    <source>
        <dbReference type="EMBL" id="KAI9899727.1"/>
    </source>
</evidence>
<evidence type="ECO:0000313" key="2">
    <source>
        <dbReference type="Proteomes" id="UP001163324"/>
    </source>
</evidence>